<dbReference type="Proteomes" id="UP001652661">
    <property type="component" value="Chromosome 2L"/>
</dbReference>
<organism evidence="1 2">
    <name type="scientific">Drosophila kikkawai</name>
    <name type="common">Fruit fly</name>
    <dbReference type="NCBI Taxonomy" id="30033"/>
    <lineage>
        <taxon>Eukaryota</taxon>
        <taxon>Metazoa</taxon>
        <taxon>Ecdysozoa</taxon>
        <taxon>Arthropoda</taxon>
        <taxon>Hexapoda</taxon>
        <taxon>Insecta</taxon>
        <taxon>Pterygota</taxon>
        <taxon>Neoptera</taxon>
        <taxon>Endopterygota</taxon>
        <taxon>Diptera</taxon>
        <taxon>Brachycera</taxon>
        <taxon>Muscomorpha</taxon>
        <taxon>Ephydroidea</taxon>
        <taxon>Drosophilidae</taxon>
        <taxon>Drosophila</taxon>
        <taxon>Sophophora</taxon>
    </lineage>
</organism>
<keyword evidence="1" id="KW-1185">Reference proteome</keyword>
<dbReference type="RefSeq" id="XP_041632054.1">
    <property type="nucleotide sequence ID" value="XM_041776120.2"/>
</dbReference>
<accession>A0A6P4JGT2</accession>
<name>A0A6P4JGT2_DROKI</name>
<dbReference type="GeneID" id="108082788"/>
<evidence type="ECO:0000313" key="4">
    <source>
        <dbReference type="RefSeq" id="XP_070139469.1"/>
    </source>
</evidence>
<evidence type="ECO:0000313" key="2">
    <source>
        <dbReference type="RefSeq" id="XP_017033823.1"/>
    </source>
</evidence>
<evidence type="ECO:0000313" key="1">
    <source>
        <dbReference type="Proteomes" id="UP001652661"/>
    </source>
</evidence>
<dbReference type="RefSeq" id="XP_017033823.1">
    <property type="nucleotide sequence ID" value="XM_017178334.1"/>
</dbReference>
<dbReference type="SUPFAM" id="SSF52047">
    <property type="entry name" value="RNI-like"/>
    <property type="match status" value="1"/>
</dbReference>
<protein>
    <submittedName>
        <fullName evidence="2">Uncharacterized protein LOC108082788</fullName>
    </submittedName>
</protein>
<dbReference type="InterPro" id="IPR032675">
    <property type="entry name" value="LRR_dom_sf"/>
</dbReference>
<evidence type="ECO:0000313" key="3">
    <source>
        <dbReference type="RefSeq" id="XP_041632054.1"/>
    </source>
</evidence>
<reference evidence="2" key="1">
    <citation type="submission" date="2025-04" db="UniProtKB">
        <authorList>
            <consortium name="RefSeq"/>
        </authorList>
    </citation>
    <scope>IDENTIFICATION</scope>
</reference>
<gene>
    <name evidence="2 3 4" type="primary">LOC108082788</name>
</gene>
<sequence length="241" mass="28223">MDLLQLHDDCLDLIFLNFKLDELLPLYRKIHNRFDEAIERQLHRFKELEFSMRLPPYFHEDLMIALGRHLHSLHINVGYSTKDQDTLRYLKPLCQGASESRRLRALKLDHAKWSPDILATVQSVAPSLFFLDMRHCDVRDYQIAQLLESADKLKALALLHVNNQTGDSYLQPRILNSVPSLRLIHITILGPLPFSPEDLAQQCPNLSFLISDLINSEFKIYGPPGYLQNYYKYYHEYFKNP</sequence>
<reference evidence="1 3" key="2">
    <citation type="submission" date="2025-05" db="UniProtKB">
        <authorList>
            <consortium name="RefSeq"/>
        </authorList>
    </citation>
    <scope>NUCLEOTIDE SEQUENCE [LARGE SCALE GENOMIC DNA]</scope>
    <source>
        <strain evidence="1 3">14028-0561.14</strain>
        <tissue evidence="3 4">Whole fly</tissue>
    </source>
</reference>
<dbReference type="OrthoDB" id="549243at2759"/>
<dbReference type="Gene3D" id="3.80.10.10">
    <property type="entry name" value="Ribonuclease Inhibitor"/>
    <property type="match status" value="1"/>
</dbReference>
<proteinExistence type="predicted"/>
<dbReference type="RefSeq" id="XP_070139469.1">
    <property type="nucleotide sequence ID" value="XM_070283368.1"/>
</dbReference>
<dbReference type="AlphaFoldDB" id="A0A6P4JGT2"/>